<name>A0AAN6YRR2_9PEZI</name>
<comment type="similarity">
    <text evidence="1">Belongs to the PAL/histidase family.</text>
</comment>
<dbReference type="EMBL" id="MU865457">
    <property type="protein sequence ID" value="KAK4222725.1"/>
    <property type="molecule type" value="Genomic_DNA"/>
</dbReference>
<comment type="caution">
    <text evidence="2">The sequence shown here is derived from an EMBL/GenBank/DDBJ whole genome shotgun (WGS) entry which is preliminary data.</text>
</comment>
<dbReference type="Gene3D" id="1.10.275.10">
    <property type="entry name" value="Fumarase/aspartase (N-terminal domain)"/>
    <property type="match status" value="1"/>
</dbReference>
<gene>
    <name evidence="2" type="ORF">QBC38DRAFT_489208</name>
</gene>
<organism evidence="2 3">
    <name type="scientific">Podospora fimiseda</name>
    <dbReference type="NCBI Taxonomy" id="252190"/>
    <lineage>
        <taxon>Eukaryota</taxon>
        <taxon>Fungi</taxon>
        <taxon>Dikarya</taxon>
        <taxon>Ascomycota</taxon>
        <taxon>Pezizomycotina</taxon>
        <taxon>Sordariomycetes</taxon>
        <taxon>Sordariomycetidae</taxon>
        <taxon>Sordariales</taxon>
        <taxon>Podosporaceae</taxon>
        <taxon>Podospora</taxon>
    </lineage>
</organism>
<evidence type="ECO:0000256" key="1">
    <source>
        <dbReference type="ARBA" id="ARBA00007238"/>
    </source>
</evidence>
<dbReference type="InterPro" id="IPR008948">
    <property type="entry name" value="L-Aspartase-like"/>
</dbReference>
<dbReference type="GO" id="GO:0016829">
    <property type="term" value="F:lyase activity"/>
    <property type="evidence" value="ECO:0007669"/>
    <property type="project" value="UniProtKB-KW"/>
</dbReference>
<feature type="non-terminal residue" evidence="2">
    <location>
        <position position="1"/>
    </location>
</feature>
<dbReference type="Pfam" id="PF00221">
    <property type="entry name" value="Lyase_aromatic"/>
    <property type="match status" value="1"/>
</dbReference>
<dbReference type="InterPro" id="IPR001106">
    <property type="entry name" value="Aromatic_Lyase"/>
</dbReference>
<keyword evidence="3" id="KW-1185">Reference proteome</keyword>
<dbReference type="AlphaFoldDB" id="A0AAN6YRR2"/>
<proteinExistence type="inferred from homology"/>
<dbReference type="Proteomes" id="UP001301958">
    <property type="component" value="Unassembled WGS sequence"/>
</dbReference>
<dbReference type="SUPFAM" id="SSF48557">
    <property type="entry name" value="L-aspartase-like"/>
    <property type="match status" value="1"/>
</dbReference>
<reference evidence="2" key="1">
    <citation type="journal article" date="2023" name="Mol. Phylogenet. Evol.">
        <title>Genome-scale phylogeny and comparative genomics of the fungal order Sordariales.</title>
        <authorList>
            <person name="Hensen N."/>
            <person name="Bonometti L."/>
            <person name="Westerberg I."/>
            <person name="Brannstrom I.O."/>
            <person name="Guillou S."/>
            <person name="Cros-Aarteil S."/>
            <person name="Calhoun S."/>
            <person name="Haridas S."/>
            <person name="Kuo A."/>
            <person name="Mondo S."/>
            <person name="Pangilinan J."/>
            <person name="Riley R."/>
            <person name="LaButti K."/>
            <person name="Andreopoulos B."/>
            <person name="Lipzen A."/>
            <person name="Chen C."/>
            <person name="Yan M."/>
            <person name="Daum C."/>
            <person name="Ng V."/>
            <person name="Clum A."/>
            <person name="Steindorff A."/>
            <person name="Ohm R.A."/>
            <person name="Martin F."/>
            <person name="Silar P."/>
            <person name="Natvig D.O."/>
            <person name="Lalanne C."/>
            <person name="Gautier V."/>
            <person name="Ament-Velasquez S.L."/>
            <person name="Kruys A."/>
            <person name="Hutchinson M.I."/>
            <person name="Powell A.J."/>
            <person name="Barry K."/>
            <person name="Miller A.N."/>
            <person name="Grigoriev I.V."/>
            <person name="Debuchy R."/>
            <person name="Gladieux P."/>
            <person name="Hiltunen Thoren M."/>
            <person name="Johannesson H."/>
        </authorList>
    </citation>
    <scope>NUCLEOTIDE SEQUENCE</scope>
    <source>
        <strain evidence="2">CBS 990.96</strain>
    </source>
</reference>
<accession>A0AAN6YRR2</accession>
<evidence type="ECO:0000313" key="2">
    <source>
        <dbReference type="EMBL" id="KAK4222725.1"/>
    </source>
</evidence>
<sequence length="54" mass="5723">MLIRSNSLMRGHSGVRISVIDSVMKLLAKGMAPVIPLRGSISASGEPQAVQQHP</sequence>
<keyword evidence="2" id="KW-0456">Lyase</keyword>
<dbReference type="PANTHER" id="PTHR10362">
    <property type="entry name" value="HISTIDINE AMMONIA-LYASE"/>
    <property type="match status" value="1"/>
</dbReference>
<dbReference type="InterPro" id="IPR024083">
    <property type="entry name" value="Fumarase/histidase_N"/>
</dbReference>
<reference evidence="2" key="2">
    <citation type="submission" date="2023-05" db="EMBL/GenBank/DDBJ databases">
        <authorList>
            <consortium name="Lawrence Berkeley National Laboratory"/>
            <person name="Steindorff A."/>
            <person name="Hensen N."/>
            <person name="Bonometti L."/>
            <person name="Westerberg I."/>
            <person name="Brannstrom I.O."/>
            <person name="Guillou S."/>
            <person name="Cros-Aarteil S."/>
            <person name="Calhoun S."/>
            <person name="Haridas S."/>
            <person name="Kuo A."/>
            <person name="Mondo S."/>
            <person name="Pangilinan J."/>
            <person name="Riley R."/>
            <person name="Labutti K."/>
            <person name="Andreopoulos B."/>
            <person name="Lipzen A."/>
            <person name="Chen C."/>
            <person name="Yanf M."/>
            <person name="Daum C."/>
            <person name="Ng V."/>
            <person name="Clum A."/>
            <person name="Ohm R."/>
            <person name="Martin F."/>
            <person name="Silar P."/>
            <person name="Natvig D."/>
            <person name="Lalanne C."/>
            <person name="Gautier V."/>
            <person name="Ament-Velasquez S.L."/>
            <person name="Kruys A."/>
            <person name="Hutchinson M.I."/>
            <person name="Powell A.J."/>
            <person name="Barry K."/>
            <person name="Miller A.N."/>
            <person name="Grigoriev I.V."/>
            <person name="Debuchy R."/>
            <person name="Gladieux P."/>
            <person name="Thoren M.H."/>
            <person name="Johannesson H."/>
        </authorList>
    </citation>
    <scope>NUCLEOTIDE SEQUENCE</scope>
    <source>
        <strain evidence="2">CBS 990.96</strain>
    </source>
</reference>
<evidence type="ECO:0000313" key="3">
    <source>
        <dbReference type="Proteomes" id="UP001301958"/>
    </source>
</evidence>
<protein>
    <submittedName>
        <fullName evidence="2">Aromatic amino acid lyase</fullName>
    </submittedName>
</protein>